<keyword evidence="3" id="KW-1185">Reference proteome</keyword>
<proteinExistence type="predicted"/>
<feature type="domain" description="SAF" evidence="1">
    <location>
        <begin position="52"/>
        <end position="114"/>
    </location>
</feature>
<reference evidence="3" key="1">
    <citation type="submission" date="2023-12" db="EMBL/GenBank/DDBJ databases">
        <title>Novel species in genus Nocardioides.</title>
        <authorList>
            <person name="Zhou H."/>
        </authorList>
    </citation>
    <scope>NUCLEOTIDE SEQUENCE [LARGE SCALE GENOMIC DNA]</scope>
    <source>
        <strain evidence="3">HM61</strain>
    </source>
</reference>
<dbReference type="Proteomes" id="UP001327225">
    <property type="component" value="Chromosome"/>
</dbReference>
<organism evidence="2 3">
    <name type="scientific">Nocardioides bizhenqiangii</name>
    <dbReference type="NCBI Taxonomy" id="3095076"/>
    <lineage>
        <taxon>Bacteria</taxon>
        <taxon>Bacillati</taxon>
        <taxon>Actinomycetota</taxon>
        <taxon>Actinomycetes</taxon>
        <taxon>Propionibacteriales</taxon>
        <taxon>Nocardioidaceae</taxon>
        <taxon>Nocardioides</taxon>
    </lineage>
</organism>
<evidence type="ECO:0000259" key="1">
    <source>
        <dbReference type="SMART" id="SM00858"/>
    </source>
</evidence>
<evidence type="ECO:0000313" key="3">
    <source>
        <dbReference type="Proteomes" id="UP001327225"/>
    </source>
</evidence>
<dbReference type="RefSeq" id="WP_322937756.1">
    <property type="nucleotide sequence ID" value="NZ_CP141059.1"/>
</dbReference>
<name>A0ABZ0ZS98_9ACTN</name>
<dbReference type="EMBL" id="CP141059">
    <property type="protein sequence ID" value="WQQ27140.1"/>
    <property type="molecule type" value="Genomic_DNA"/>
</dbReference>
<dbReference type="Pfam" id="PF08666">
    <property type="entry name" value="SAF"/>
    <property type="match status" value="1"/>
</dbReference>
<evidence type="ECO:0000313" key="2">
    <source>
        <dbReference type="EMBL" id="WQQ27140.1"/>
    </source>
</evidence>
<accession>A0ABZ0ZS98</accession>
<dbReference type="CDD" id="cd11614">
    <property type="entry name" value="SAF_CpaB_FlgA_like"/>
    <property type="match status" value="1"/>
</dbReference>
<dbReference type="SMART" id="SM00858">
    <property type="entry name" value="SAF"/>
    <property type="match status" value="1"/>
</dbReference>
<dbReference type="InterPro" id="IPR013974">
    <property type="entry name" value="SAF"/>
</dbReference>
<protein>
    <submittedName>
        <fullName evidence="2">SAF domain-containing protein</fullName>
    </submittedName>
</protein>
<sequence>MATRDLPARVRDRLTAVRRAVLRRRRLLAVLCTVGAVAAGLRATAPPAAPTEQVLVAVRDLPAGAVLDGDDLHTVEVEPDRTPDGVLTDAEDAAGAILAAPLRAGEPVTDVRLVGPDLVDSAPGTIALPVRVSDAAQVGLLEVGDEIDLLATDPESRTTTTVASGVLVLAVPAPDQEAPDAIPGRLVVVGIPVATVADVTGAAVTSFLTYAWTSR</sequence>
<dbReference type="Gene3D" id="3.90.1210.10">
    <property type="entry name" value="Antifreeze-like/N-acetylneuraminic acid synthase C-terminal domain"/>
    <property type="match status" value="1"/>
</dbReference>
<gene>
    <name evidence="2" type="ORF">SHK19_02685</name>
</gene>